<dbReference type="EMBL" id="JALJOQ010000033">
    <property type="protein sequence ID" value="KAK9807211.1"/>
    <property type="molecule type" value="Genomic_DNA"/>
</dbReference>
<feature type="compositionally biased region" description="Pro residues" evidence="1">
    <location>
        <begin position="49"/>
        <end position="59"/>
    </location>
</feature>
<accession>A0AAW1PFG7</accession>
<feature type="compositionally biased region" description="Polar residues" evidence="1">
    <location>
        <begin position="145"/>
        <end position="154"/>
    </location>
</feature>
<feature type="compositionally biased region" description="Basic residues" evidence="1">
    <location>
        <begin position="67"/>
        <end position="84"/>
    </location>
</feature>
<evidence type="ECO:0000313" key="2">
    <source>
        <dbReference type="EMBL" id="KAK9807211.1"/>
    </source>
</evidence>
<feature type="compositionally biased region" description="Basic and acidic residues" evidence="1">
    <location>
        <begin position="127"/>
        <end position="144"/>
    </location>
</feature>
<gene>
    <name evidence="2" type="ORF">WJX73_009277</name>
</gene>
<feature type="region of interest" description="Disordered" evidence="1">
    <location>
        <begin position="38"/>
        <end position="161"/>
    </location>
</feature>
<sequence length="161" mass="17974">MYPVEQVNGFASFPSSAFLQPPAFGFGVAGSMQYPAAQPAAPQYAAPQYPVPAPRPPHAPYNTNRFLLKHKRFRKGRRTLRGRRTPAAPTDTDSEDDYFADKSPRRPFQNQAAKIKDLELENASLRTEVESLRSRLSQMERMETQESSPATSTAIEVDKSS</sequence>
<evidence type="ECO:0008006" key="4">
    <source>
        <dbReference type="Google" id="ProtNLM"/>
    </source>
</evidence>
<reference evidence="2 3" key="1">
    <citation type="journal article" date="2024" name="Nat. Commun.">
        <title>Phylogenomics reveals the evolutionary origins of lichenization in chlorophyte algae.</title>
        <authorList>
            <person name="Puginier C."/>
            <person name="Libourel C."/>
            <person name="Otte J."/>
            <person name="Skaloud P."/>
            <person name="Haon M."/>
            <person name="Grisel S."/>
            <person name="Petersen M."/>
            <person name="Berrin J.G."/>
            <person name="Delaux P.M."/>
            <person name="Dal Grande F."/>
            <person name="Keller J."/>
        </authorList>
    </citation>
    <scope>NUCLEOTIDE SEQUENCE [LARGE SCALE GENOMIC DNA]</scope>
    <source>
        <strain evidence="2 3">SAG 2036</strain>
    </source>
</reference>
<protein>
    <recommendedName>
        <fullName evidence="4">BZIP domain-containing protein</fullName>
    </recommendedName>
</protein>
<dbReference type="Proteomes" id="UP001465755">
    <property type="component" value="Unassembled WGS sequence"/>
</dbReference>
<dbReference type="AlphaFoldDB" id="A0AAW1PFG7"/>
<comment type="caution">
    <text evidence="2">The sequence shown here is derived from an EMBL/GenBank/DDBJ whole genome shotgun (WGS) entry which is preliminary data.</text>
</comment>
<feature type="compositionally biased region" description="Low complexity" evidence="1">
    <location>
        <begin position="38"/>
        <end position="48"/>
    </location>
</feature>
<evidence type="ECO:0000256" key="1">
    <source>
        <dbReference type="SAM" id="MobiDB-lite"/>
    </source>
</evidence>
<name>A0AAW1PFG7_9CHLO</name>
<keyword evidence="3" id="KW-1185">Reference proteome</keyword>
<organism evidence="2 3">
    <name type="scientific">Symbiochloris irregularis</name>
    <dbReference type="NCBI Taxonomy" id="706552"/>
    <lineage>
        <taxon>Eukaryota</taxon>
        <taxon>Viridiplantae</taxon>
        <taxon>Chlorophyta</taxon>
        <taxon>core chlorophytes</taxon>
        <taxon>Trebouxiophyceae</taxon>
        <taxon>Trebouxiales</taxon>
        <taxon>Trebouxiaceae</taxon>
        <taxon>Symbiochloris</taxon>
    </lineage>
</organism>
<evidence type="ECO:0000313" key="3">
    <source>
        <dbReference type="Proteomes" id="UP001465755"/>
    </source>
</evidence>
<proteinExistence type="predicted"/>